<accession>A0A0V1K447</accession>
<name>A0A0V1K447_TRIPS</name>
<evidence type="ECO:0000313" key="2">
    <source>
        <dbReference type="EMBL" id="KRZ42023.1"/>
    </source>
</evidence>
<reference evidence="2 3" key="1">
    <citation type="submission" date="2015-01" db="EMBL/GenBank/DDBJ databases">
        <title>Evolution of Trichinella species and genotypes.</title>
        <authorList>
            <person name="Korhonen P.K."/>
            <person name="Edoardo P."/>
            <person name="Giuseppe L.R."/>
            <person name="Gasser R.B."/>
        </authorList>
    </citation>
    <scope>NUCLEOTIDE SEQUENCE [LARGE SCALE GENOMIC DNA]</scope>
    <source>
        <strain evidence="2">ISS176</strain>
    </source>
</reference>
<keyword evidence="1" id="KW-0472">Membrane</keyword>
<evidence type="ECO:0000313" key="3">
    <source>
        <dbReference type="Proteomes" id="UP000054826"/>
    </source>
</evidence>
<sequence length="91" mass="10314">MVQIRPVLQTSFSTGWPMSSRQICSKVVLAGIATLAIFLFFSLCFSDIFTPHSLKQPLQKWLKATARSKFKIEQHYACACCVSIYHIIESD</sequence>
<gene>
    <name evidence="2" type="ORF">T4C_2311</name>
</gene>
<dbReference type="AlphaFoldDB" id="A0A0V1K447"/>
<proteinExistence type="predicted"/>
<keyword evidence="1" id="KW-0812">Transmembrane</keyword>
<dbReference type="EMBL" id="JYDV01000017">
    <property type="protein sequence ID" value="KRZ42023.1"/>
    <property type="molecule type" value="Genomic_DNA"/>
</dbReference>
<feature type="transmembrane region" description="Helical" evidence="1">
    <location>
        <begin position="27"/>
        <end position="50"/>
    </location>
</feature>
<dbReference type="Proteomes" id="UP000054826">
    <property type="component" value="Unassembled WGS sequence"/>
</dbReference>
<organism evidence="2 3">
    <name type="scientific">Trichinella pseudospiralis</name>
    <name type="common">Parasitic roundworm</name>
    <dbReference type="NCBI Taxonomy" id="6337"/>
    <lineage>
        <taxon>Eukaryota</taxon>
        <taxon>Metazoa</taxon>
        <taxon>Ecdysozoa</taxon>
        <taxon>Nematoda</taxon>
        <taxon>Enoplea</taxon>
        <taxon>Dorylaimia</taxon>
        <taxon>Trichinellida</taxon>
        <taxon>Trichinellidae</taxon>
        <taxon>Trichinella</taxon>
    </lineage>
</organism>
<evidence type="ECO:0000256" key="1">
    <source>
        <dbReference type="SAM" id="Phobius"/>
    </source>
</evidence>
<comment type="caution">
    <text evidence="2">The sequence shown here is derived from an EMBL/GenBank/DDBJ whole genome shotgun (WGS) entry which is preliminary data.</text>
</comment>
<keyword evidence="1" id="KW-1133">Transmembrane helix</keyword>
<protein>
    <submittedName>
        <fullName evidence="2">Uncharacterized protein</fullName>
    </submittedName>
</protein>